<organism evidence="2 3">
    <name type="scientific">Paenibacillus flagellatus</name>
    <dbReference type="NCBI Taxonomy" id="2211139"/>
    <lineage>
        <taxon>Bacteria</taxon>
        <taxon>Bacillati</taxon>
        <taxon>Bacillota</taxon>
        <taxon>Bacilli</taxon>
        <taxon>Bacillales</taxon>
        <taxon>Paenibacillaceae</taxon>
        <taxon>Paenibacillus</taxon>
    </lineage>
</organism>
<evidence type="ECO:0000256" key="1">
    <source>
        <dbReference type="SAM" id="Phobius"/>
    </source>
</evidence>
<feature type="transmembrane region" description="Helical" evidence="1">
    <location>
        <begin position="95"/>
        <end position="120"/>
    </location>
</feature>
<dbReference type="Gene3D" id="1.20.210.10">
    <property type="entry name" value="Cytochrome c oxidase-like, subunit I domain"/>
    <property type="match status" value="1"/>
</dbReference>
<evidence type="ECO:0000313" key="3">
    <source>
        <dbReference type="Proteomes" id="UP000247476"/>
    </source>
</evidence>
<protein>
    <submittedName>
        <fullName evidence="2">Cytochrome-c oxidase</fullName>
    </submittedName>
</protein>
<keyword evidence="3" id="KW-1185">Reference proteome</keyword>
<accession>A0A2V5KKA2</accession>
<feature type="transmembrane region" description="Helical" evidence="1">
    <location>
        <begin position="70"/>
        <end position="89"/>
    </location>
</feature>
<sequence length="125" mass="13196">MNVGARFLKVAVVYFLIGVVLGLAMGIANAFQYTSAHAHINLLGWASLALCGVIYTLYPEAGRAKLAVVQFWLHNVGLPVLVVSMLFFANGMEAAGIPCAAIGGLLVIASVILLVVNVFARVQPK</sequence>
<keyword evidence="1" id="KW-0472">Membrane</keyword>
<reference evidence="2 3" key="1">
    <citation type="submission" date="2018-05" db="EMBL/GenBank/DDBJ databases">
        <title>Paenibacillus flagellatus sp. nov., isolated from selenium mineral soil.</title>
        <authorList>
            <person name="Dai X."/>
        </authorList>
    </citation>
    <scope>NUCLEOTIDE SEQUENCE [LARGE SCALE GENOMIC DNA]</scope>
    <source>
        <strain evidence="2 3">DXL2</strain>
    </source>
</reference>
<dbReference type="Proteomes" id="UP000247476">
    <property type="component" value="Unassembled WGS sequence"/>
</dbReference>
<gene>
    <name evidence="2" type="ORF">DLM86_09985</name>
</gene>
<proteinExistence type="predicted"/>
<dbReference type="InterPro" id="IPR036927">
    <property type="entry name" value="Cyt_c_oxase-like_su1_sf"/>
</dbReference>
<feature type="transmembrane region" description="Helical" evidence="1">
    <location>
        <begin position="38"/>
        <end position="58"/>
    </location>
</feature>
<keyword evidence="1" id="KW-1133">Transmembrane helix</keyword>
<dbReference type="AlphaFoldDB" id="A0A2V5KKA2"/>
<comment type="caution">
    <text evidence="2">The sequence shown here is derived from an EMBL/GenBank/DDBJ whole genome shotgun (WGS) entry which is preliminary data.</text>
</comment>
<dbReference type="SUPFAM" id="SSF81442">
    <property type="entry name" value="Cytochrome c oxidase subunit I-like"/>
    <property type="match status" value="1"/>
</dbReference>
<feature type="transmembrane region" description="Helical" evidence="1">
    <location>
        <begin position="12"/>
        <end position="32"/>
    </location>
</feature>
<dbReference type="EMBL" id="QJVJ01000004">
    <property type="protein sequence ID" value="PYI55240.1"/>
    <property type="molecule type" value="Genomic_DNA"/>
</dbReference>
<evidence type="ECO:0000313" key="2">
    <source>
        <dbReference type="EMBL" id="PYI55240.1"/>
    </source>
</evidence>
<keyword evidence="1" id="KW-0812">Transmembrane</keyword>
<dbReference type="OrthoDB" id="9808748at2"/>
<name>A0A2V5KKA2_9BACL</name>